<dbReference type="OMA" id="LMYTHTE"/>
<protein>
    <submittedName>
        <fullName evidence="2">Uncharacterized protein</fullName>
    </submittedName>
</protein>
<dbReference type="EMBL" id="GL376567">
    <property type="status" value="NOT_ANNOTATED_CDS"/>
    <property type="molecule type" value="Genomic_DNA"/>
</dbReference>
<evidence type="ECO:0000313" key="2">
    <source>
        <dbReference type="EnsemblProtists" id="PYU1_T003964"/>
    </source>
</evidence>
<evidence type="ECO:0000313" key="3">
    <source>
        <dbReference type="Proteomes" id="UP000019132"/>
    </source>
</evidence>
<dbReference type="Proteomes" id="UP000019132">
    <property type="component" value="Unassembled WGS sequence"/>
</dbReference>
<feature type="transmembrane region" description="Helical" evidence="1">
    <location>
        <begin position="182"/>
        <end position="207"/>
    </location>
</feature>
<name>K3WG73_GLOUD</name>
<organism evidence="2 3">
    <name type="scientific">Globisporangium ultimum (strain ATCC 200006 / CBS 805.95 / DAOM BR144)</name>
    <name type="common">Pythium ultimum</name>
    <dbReference type="NCBI Taxonomy" id="431595"/>
    <lineage>
        <taxon>Eukaryota</taxon>
        <taxon>Sar</taxon>
        <taxon>Stramenopiles</taxon>
        <taxon>Oomycota</taxon>
        <taxon>Peronosporomycetes</taxon>
        <taxon>Pythiales</taxon>
        <taxon>Pythiaceae</taxon>
        <taxon>Globisporangium</taxon>
    </lineage>
</organism>
<dbReference type="eggNOG" id="ENOG502SHM4">
    <property type="taxonomic scope" value="Eukaryota"/>
</dbReference>
<feature type="transmembrane region" description="Helical" evidence="1">
    <location>
        <begin position="103"/>
        <end position="131"/>
    </location>
</feature>
<feature type="transmembrane region" description="Helical" evidence="1">
    <location>
        <begin position="62"/>
        <end position="83"/>
    </location>
</feature>
<dbReference type="EnsemblProtists" id="PYU1_T003964">
    <property type="protein sequence ID" value="PYU1_T003964"/>
    <property type="gene ID" value="PYU1_G003954"/>
</dbReference>
<reference evidence="2" key="3">
    <citation type="submission" date="2015-02" db="UniProtKB">
        <authorList>
            <consortium name="EnsemblProtists"/>
        </authorList>
    </citation>
    <scope>IDENTIFICATION</scope>
    <source>
        <strain evidence="2">DAOM BR144</strain>
    </source>
</reference>
<keyword evidence="1" id="KW-0472">Membrane</keyword>
<dbReference type="HOGENOM" id="CLU_728604_0_0_1"/>
<evidence type="ECO:0000256" key="1">
    <source>
        <dbReference type="SAM" id="Phobius"/>
    </source>
</evidence>
<sequence length="380" mass="42498">MSNHMPINQKLEVESRHQAPMPLSRSSSRVRSVVPSSLAEIERHRRSAVAQMHYPGKCLDGAALLAFVLCCVMWTIWLLLLTVRPNDTINRMIHTKQYDHGTFWLLIEPLSSILIAGVLGFGIALGGTYPASHSANGKGSDFNVGLKVVDLVLQFILLAQVLELGFPLALVHLFTSIVTLNFIAFAFLIAVGFPMILVAYCLSTFSFDRNKFAINESVFPQGQFEHYARVIANPVKVAIAIESLNSLRIQSVLQFFVRVGTNLSLSFQLLALARLIQRPMHFARAWCWVQLRNDPTRCPCIMLVDGNAATKTYAEWLRPRNVTEKVAQLAATGDLHAIQLLNRDLSLMYTHTETLSPWIKELTNLELLRIEGKYGVSSLV</sequence>
<reference evidence="3" key="2">
    <citation type="submission" date="2010-04" db="EMBL/GenBank/DDBJ databases">
        <authorList>
            <person name="Buell R."/>
            <person name="Hamilton J."/>
            <person name="Hostetler J."/>
        </authorList>
    </citation>
    <scope>NUCLEOTIDE SEQUENCE [LARGE SCALE GENOMIC DNA]</scope>
    <source>
        <strain evidence="3">DAOM:BR144</strain>
    </source>
</reference>
<dbReference type="AlphaFoldDB" id="K3WG73"/>
<accession>K3WG73</accession>
<keyword evidence="1" id="KW-1133">Transmembrane helix</keyword>
<keyword evidence="3" id="KW-1185">Reference proteome</keyword>
<dbReference type="STRING" id="431595.K3WG73"/>
<reference evidence="3" key="1">
    <citation type="journal article" date="2010" name="Genome Biol.">
        <title>Genome sequence of the necrotrophic plant pathogen Pythium ultimum reveals original pathogenicity mechanisms and effector repertoire.</title>
        <authorList>
            <person name="Levesque C.A."/>
            <person name="Brouwer H."/>
            <person name="Cano L."/>
            <person name="Hamilton J.P."/>
            <person name="Holt C."/>
            <person name="Huitema E."/>
            <person name="Raffaele S."/>
            <person name="Robideau G.P."/>
            <person name="Thines M."/>
            <person name="Win J."/>
            <person name="Zerillo M.M."/>
            <person name="Beakes G.W."/>
            <person name="Boore J.L."/>
            <person name="Busam D."/>
            <person name="Dumas B."/>
            <person name="Ferriera S."/>
            <person name="Fuerstenberg S.I."/>
            <person name="Gachon C.M."/>
            <person name="Gaulin E."/>
            <person name="Govers F."/>
            <person name="Grenville-Briggs L."/>
            <person name="Horner N."/>
            <person name="Hostetler J."/>
            <person name="Jiang R.H."/>
            <person name="Johnson J."/>
            <person name="Krajaejun T."/>
            <person name="Lin H."/>
            <person name="Meijer H.J."/>
            <person name="Moore B."/>
            <person name="Morris P."/>
            <person name="Phuntmart V."/>
            <person name="Puiu D."/>
            <person name="Shetty J."/>
            <person name="Stajich J.E."/>
            <person name="Tripathy S."/>
            <person name="Wawra S."/>
            <person name="van West P."/>
            <person name="Whitty B.R."/>
            <person name="Coutinho P.M."/>
            <person name="Henrissat B."/>
            <person name="Martin F."/>
            <person name="Thomas P.D."/>
            <person name="Tyler B.M."/>
            <person name="De Vries R.P."/>
            <person name="Kamoun S."/>
            <person name="Yandell M."/>
            <person name="Tisserat N."/>
            <person name="Buell C.R."/>
        </authorList>
    </citation>
    <scope>NUCLEOTIDE SEQUENCE</scope>
    <source>
        <strain evidence="3">DAOM:BR144</strain>
    </source>
</reference>
<dbReference type="VEuPathDB" id="FungiDB:PYU1_G003954"/>
<keyword evidence="1" id="KW-0812">Transmembrane</keyword>
<feature type="transmembrane region" description="Helical" evidence="1">
    <location>
        <begin position="151"/>
        <end position="175"/>
    </location>
</feature>
<dbReference type="InParanoid" id="K3WG73"/>
<proteinExistence type="predicted"/>